<dbReference type="CDD" id="cd00067">
    <property type="entry name" value="GAL4"/>
    <property type="match status" value="1"/>
</dbReference>
<dbReference type="EMBL" id="PUHP01000245">
    <property type="protein sequence ID" value="TQN71684.1"/>
    <property type="molecule type" value="Genomic_DNA"/>
</dbReference>
<feature type="region of interest" description="Disordered" evidence="7">
    <location>
        <begin position="76"/>
        <end position="122"/>
    </location>
</feature>
<keyword evidence="3" id="KW-0805">Transcription regulation</keyword>
<dbReference type="Proteomes" id="UP000326340">
    <property type="component" value="Unassembled WGS sequence"/>
</dbReference>
<dbReference type="InterPro" id="IPR001138">
    <property type="entry name" value="Zn2Cys6_DnaBD"/>
</dbReference>
<keyword evidence="6" id="KW-0539">Nucleus</keyword>
<keyword evidence="2" id="KW-0479">Metal-binding</keyword>
<reference evidence="9 10" key="1">
    <citation type="journal article" date="2019" name="Sci. Rep.">
        <title>Colletotrichum shisoi sp. nov., an anthracnose pathogen of Perilla frutescens in Japan: molecular phylogenetic, morphological and genomic evidence.</title>
        <authorList>
            <person name="Gan P."/>
            <person name="Tsushima A."/>
            <person name="Hiroyama R."/>
            <person name="Narusaka M."/>
            <person name="Takano Y."/>
            <person name="Narusaka Y."/>
            <person name="Kawaradani M."/>
            <person name="Damm U."/>
            <person name="Shirasu K."/>
        </authorList>
    </citation>
    <scope>NUCLEOTIDE SEQUENCE [LARGE SCALE GENOMIC DNA]</scope>
    <source>
        <strain evidence="9 10">PG-2018a</strain>
    </source>
</reference>
<evidence type="ECO:0000256" key="4">
    <source>
        <dbReference type="ARBA" id="ARBA00023125"/>
    </source>
</evidence>
<evidence type="ECO:0000256" key="5">
    <source>
        <dbReference type="ARBA" id="ARBA00023163"/>
    </source>
</evidence>
<dbReference type="Pfam" id="PF04082">
    <property type="entry name" value="Fungal_trans"/>
    <property type="match status" value="1"/>
</dbReference>
<evidence type="ECO:0000256" key="6">
    <source>
        <dbReference type="ARBA" id="ARBA00023242"/>
    </source>
</evidence>
<protein>
    <submittedName>
        <fullName evidence="9">Putative transcriptional regulatory protein</fullName>
    </submittedName>
</protein>
<evidence type="ECO:0000313" key="9">
    <source>
        <dbReference type="EMBL" id="TQN71684.1"/>
    </source>
</evidence>
<dbReference type="PANTHER" id="PTHR46910:SF37">
    <property type="entry name" value="ZN(II)2CYS6 TRANSCRIPTION FACTOR (EUROFUNG)"/>
    <property type="match status" value="1"/>
</dbReference>
<dbReference type="OrthoDB" id="4116913at2759"/>
<organism evidence="9 10">
    <name type="scientific">Colletotrichum shisoi</name>
    <dbReference type="NCBI Taxonomy" id="2078593"/>
    <lineage>
        <taxon>Eukaryota</taxon>
        <taxon>Fungi</taxon>
        <taxon>Dikarya</taxon>
        <taxon>Ascomycota</taxon>
        <taxon>Pezizomycotina</taxon>
        <taxon>Sordariomycetes</taxon>
        <taxon>Hypocreomycetidae</taxon>
        <taxon>Glomerellales</taxon>
        <taxon>Glomerellaceae</taxon>
        <taxon>Colletotrichum</taxon>
        <taxon>Colletotrichum destructivum species complex</taxon>
    </lineage>
</organism>
<dbReference type="PANTHER" id="PTHR46910">
    <property type="entry name" value="TRANSCRIPTION FACTOR PDR1"/>
    <property type="match status" value="1"/>
</dbReference>
<dbReference type="GO" id="GO:0000981">
    <property type="term" value="F:DNA-binding transcription factor activity, RNA polymerase II-specific"/>
    <property type="evidence" value="ECO:0007669"/>
    <property type="project" value="InterPro"/>
</dbReference>
<comment type="subcellular location">
    <subcellularLocation>
        <location evidence="1">Nucleus</location>
    </subcellularLocation>
</comment>
<dbReference type="GO" id="GO:0003677">
    <property type="term" value="F:DNA binding"/>
    <property type="evidence" value="ECO:0007669"/>
    <property type="project" value="UniProtKB-KW"/>
</dbReference>
<name>A0A5Q4BZH3_9PEZI</name>
<dbReference type="InterPro" id="IPR050987">
    <property type="entry name" value="AtrR-like"/>
</dbReference>
<keyword evidence="10" id="KW-1185">Reference proteome</keyword>
<dbReference type="PROSITE" id="PS50048">
    <property type="entry name" value="ZN2_CY6_FUNGAL_2"/>
    <property type="match status" value="1"/>
</dbReference>
<evidence type="ECO:0000256" key="3">
    <source>
        <dbReference type="ARBA" id="ARBA00023015"/>
    </source>
</evidence>
<evidence type="ECO:0000313" key="10">
    <source>
        <dbReference type="Proteomes" id="UP000326340"/>
    </source>
</evidence>
<feature type="compositionally biased region" description="Polar residues" evidence="7">
    <location>
        <begin position="83"/>
        <end position="97"/>
    </location>
</feature>
<dbReference type="GO" id="GO:0008270">
    <property type="term" value="F:zinc ion binding"/>
    <property type="evidence" value="ECO:0007669"/>
    <property type="project" value="InterPro"/>
</dbReference>
<dbReference type="CDD" id="cd12148">
    <property type="entry name" value="fungal_TF_MHR"/>
    <property type="match status" value="1"/>
</dbReference>
<feature type="domain" description="Zn(2)-C6 fungal-type" evidence="8">
    <location>
        <begin position="6"/>
        <end position="38"/>
    </location>
</feature>
<evidence type="ECO:0000256" key="7">
    <source>
        <dbReference type="SAM" id="MobiDB-lite"/>
    </source>
</evidence>
<dbReference type="SMART" id="SM00906">
    <property type="entry name" value="Fungal_trans"/>
    <property type="match status" value="1"/>
</dbReference>
<dbReference type="InterPro" id="IPR007219">
    <property type="entry name" value="XnlR_reg_dom"/>
</dbReference>
<evidence type="ECO:0000256" key="2">
    <source>
        <dbReference type="ARBA" id="ARBA00022723"/>
    </source>
</evidence>
<accession>A0A5Q4BZH3</accession>
<comment type="caution">
    <text evidence="9">The sequence shown here is derived from an EMBL/GenBank/DDBJ whole genome shotgun (WGS) entry which is preliminary data.</text>
</comment>
<dbReference type="InterPro" id="IPR036864">
    <property type="entry name" value="Zn2-C6_fun-type_DNA-bd_sf"/>
</dbReference>
<dbReference type="SUPFAM" id="SSF57701">
    <property type="entry name" value="Zn2/Cys6 DNA-binding domain"/>
    <property type="match status" value="1"/>
</dbReference>
<proteinExistence type="predicted"/>
<sequence>MPPKRACDVCYRRKIQCSIPAEGPPCDWCSHHGSACSFNRDAPRRTKRTKVTLGDVECLNDRIQQLEDALAQANARSAIHEGSSGQPTPTVSISEPSTAPIRSPTTAGSASHAHTETEHHQSPLIILQPPGHAAGDIQGSTSRALQPGSHIGPNWFFRGIHAFSEEGRRWISSKTGQPLDWNKLRMFTATPSPLVTGCAPPPAELCELPGKEACRELVALFLQSTFQLNFPVIDPVLVQETIDLAYEDTDNGLPAPVHPTAQACVFAALSIMAVLPGRPFPVNAEAYAHKSRFLLDRIPHDVSCTTLQTVVMLHVQRLLVGRWQEAESFLSVACRMVYTLRGHIFEGQQAPATSDPSPNEETRHVRSLFWLCYVSDKDLSLRTGQPPLLADIYCDLTLPENYLSSYTYLRGLEEPCRPGETRLASLTPHLWGDAQLGCLKEKIYRLLYSVHATSDRDNRLLVHIRQLDDEIERWRLSVPLDFRPALSVSPETLTVTRETKPPQRKRYFHLLLEYWYLMIFVHTTVRRYDAHTVIGDGGHDLHSVIHSSYDLSLEAGRSTLRCLRVFTRTLSDEYLWFLVFYTTNAAISLFLNIVIHPGEVDGQLDLELLISAANTLRMMRPRGAVPDEGARIQQHSDFIMWLVWLGSWGKRPEGITSWFRGGNLEQTSSHVATRDAVCDGTSVRDLAGALIRPLSPFTVINVNIHAPVPGTCIWRYIDGVDMPMAKLWHGEDEARSRVHMTHQLWQS</sequence>
<dbReference type="GO" id="GO:0005634">
    <property type="term" value="C:nucleus"/>
    <property type="evidence" value="ECO:0007669"/>
    <property type="project" value="UniProtKB-SubCell"/>
</dbReference>
<evidence type="ECO:0000256" key="1">
    <source>
        <dbReference type="ARBA" id="ARBA00004123"/>
    </source>
</evidence>
<gene>
    <name evidence="9" type="ORF">CSHISOI_03865</name>
</gene>
<keyword evidence="4" id="KW-0238">DNA-binding</keyword>
<dbReference type="GO" id="GO:0006351">
    <property type="term" value="P:DNA-templated transcription"/>
    <property type="evidence" value="ECO:0007669"/>
    <property type="project" value="InterPro"/>
</dbReference>
<dbReference type="AlphaFoldDB" id="A0A5Q4BZH3"/>
<keyword evidence="5" id="KW-0804">Transcription</keyword>
<dbReference type="Gene3D" id="4.10.240.10">
    <property type="entry name" value="Zn(2)-C6 fungal-type DNA-binding domain"/>
    <property type="match status" value="1"/>
</dbReference>
<evidence type="ECO:0000259" key="8">
    <source>
        <dbReference type="PROSITE" id="PS50048"/>
    </source>
</evidence>